<evidence type="ECO:0000313" key="2">
    <source>
        <dbReference type="Proteomes" id="UP000003678"/>
    </source>
</evidence>
<sequence length="162" mass="18208">MSFLSFQSGLCMRLHLMCEKYAYIVRIIERRLDMAQAQTERAYAVVSGFVDSLQEPRTPYISPSRLSKALGVKVANLAELTGVHRNTLRNPSSERLQGRMREMVKVISAAAELTGDLQKAIYWYRNEPIADYGHRTAAELVADGEIEAVLAYIRDLENGARG</sequence>
<name>C0GAB9_9HYPH</name>
<gene>
    <name evidence="1" type="ORF">BCETI_6000869</name>
</gene>
<protein>
    <recommendedName>
        <fullName evidence="3">Antitoxin Xre/MbcA/ParS-like toxin-binding domain-containing protein</fullName>
    </recommendedName>
</protein>
<evidence type="ECO:0008006" key="3">
    <source>
        <dbReference type="Google" id="ProtNLM"/>
    </source>
</evidence>
<organism evidence="1 2">
    <name type="scientific">Brucella ceti str. Cudo</name>
    <dbReference type="NCBI Taxonomy" id="595497"/>
    <lineage>
        <taxon>Bacteria</taxon>
        <taxon>Pseudomonadati</taxon>
        <taxon>Pseudomonadota</taxon>
        <taxon>Alphaproteobacteria</taxon>
        <taxon>Hyphomicrobiales</taxon>
        <taxon>Brucellaceae</taxon>
        <taxon>Brucella/Ochrobactrum group</taxon>
        <taxon>Brucella</taxon>
    </lineage>
</organism>
<comment type="caution">
    <text evidence="1">The sequence shown here is derived from an EMBL/GenBank/DDBJ whole genome shotgun (WGS) entry which is preliminary data.</text>
</comment>
<accession>C0GAB9</accession>
<evidence type="ECO:0000313" key="1">
    <source>
        <dbReference type="EMBL" id="EEH13883.1"/>
    </source>
</evidence>
<dbReference type="EMBL" id="ACJD01000006">
    <property type="protein sequence ID" value="EEH13883.1"/>
    <property type="molecule type" value="Genomic_DNA"/>
</dbReference>
<dbReference type="AlphaFoldDB" id="C0GAB9"/>
<reference evidence="1 2" key="1">
    <citation type="submission" date="2009-03" db="EMBL/GenBank/DDBJ databases">
        <authorList>
            <person name="Setubal J.C."/>
            <person name="Boyle S."/>
            <person name="Crasta O.R."/>
            <person name="Gillespie J.J."/>
            <person name="Kenyon R.W."/>
            <person name="Lu J."/>
            <person name="Mane S."/>
            <person name="Nagrani S."/>
            <person name="Shallom J.M."/>
            <person name="Shallom S."/>
            <person name="Shukla M."/>
            <person name="Snyder E.E."/>
            <person name="Sobral B.W."/>
            <person name="Wattam A.R."/>
            <person name="Will R."/>
            <person name="Williams K."/>
            <person name="Yoo H."/>
            <person name="Bruce D.H."/>
            <person name="Detter C."/>
            <person name="Munk C."/>
            <person name="Brettin T.S."/>
            <person name="Ficht T."/>
        </authorList>
    </citation>
    <scope>NUCLEOTIDE SEQUENCE [LARGE SCALE GENOMIC DNA]</scope>
    <source>
        <strain evidence="1 2">Cudo</strain>
    </source>
</reference>
<dbReference type="Proteomes" id="UP000003678">
    <property type="component" value="Unassembled WGS sequence"/>
</dbReference>
<proteinExistence type="predicted"/>